<dbReference type="EMBL" id="BMLP01000004">
    <property type="protein sequence ID" value="GGO33512.1"/>
    <property type="molecule type" value="Genomic_DNA"/>
</dbReference>
<keyword evidence="2 3" id="KW-0143">Chaperone</keyword>
<gene>
    <name evidence="3 4" type="primary">ureF</name>
    <name evidence="4" type="ORF">GCM10010991_23050</name>
</gene>
<evidence type="ECO:0000313" key="4">
    <source>
        <dbReference type="EMBL" id="GGO33512.1"/>
    </source>
</evidence>
<evidence type="ECO:0000256" key="3">
    <source>
        <dbReference type="HAMAP-Rule" id="MF_01385"/>
    </source>
</evidence>
<comment type="function">
    <text evidence="3">Required for maturation of urease via the functional incorporation of the urease nickel metallocenter.</text>
</comment>
<sequence length="241" mass="25815">MGMGVPWVTITGVTITPMITGTATGTDMSISTAEDRLKLAHWLSPAFPIGGFAYSQGLEQPMAMGQVRTADQIDEWVRDCLSFGTPRMDAIFLARARAGDEPEMLSDLILAYASSAERELELMEQGRAFTTLMAAMSSEVVPVRPYPVAVGVASRVLSLPDTEVIALFLQGAAAQMISAATRFLPLGQSESQVMLARLAPLVTTLAEFAAAATLDDLGTFTPGADIAAMRHETLEVRIFRT</sequence>
<evidence type="ECO:0000256" key="2">
    <source>
        <dbReference type="ARBA" id="ARBA00023186"/>
    </source>
</evidence>
<dbReference type="PIRSF" id="PIRSF009467">
    <property type="entry name" value="Ureas_acces_UreF"/>
    <property type="match status" value="1"/>
</dbReference>
<dbReference type="Gene3D" id="1.10.4190.10">
    <property type="entry name" value="Urease accessory protein UreF"/>
    <property type="match status" value="1"/>
</dbReference>
<keyword evidence="3" id="KW-0963">Cytoplasm</keyword>
<dbReference type="GO" id="GO:0005737">
    <property type="term" value="C:cytoplasm"/>
    <property type="evidence" value="ECO:0007669"/>
    <property type="project" value="UniProtKB-SubCell"/>
</dbReference>
<protein>
    <recommendedName>
        <fullName evidence="3">Urease accessory protein UreF</fullName>
    </recommendedName>
</protein>
<dbReference type="PANTHER" id="PTHR33620">
    <property type="entry name" value="UREASE ACCESSORY PROTEIN F"/>
    <property type="match status" value="1"/>
</dbReference>
<dbReference type="InterPro" id="IPR038277">
    <property type="entry name" value="UreF_sf"/>
</dbReference>
<comment type="similarity">
    <text evidence="3">Belongs to the UreF family.</text>
</comment>
<comment type="subcellular location">
    <subcellularLocation>
        <location evidence="3">Cytoplasm</location>
    </subcellularLocation>
</comment>
<comment type="caution">
    <text evidence="4">The sequence shown here is derived from an EMBL/GenBank/DDBJ whole genome shotgun (WGS) entry which is preliminary data.</text>
</comment>
<dbReference type="GO" id="GO:0016151">
    <property type="term" value="F:nickel cation binding"/>
    <property type="evidence" value="ECO:0007669"/>
    <property type="project" value="UniProtKB-UniRule"/>
</dbReference>
<accession>A0A917YLF3</accession>
<name>A0A917YLF3_9RHOB</name>
<organism evidence="4 5">
    <name type="scientific">Gemmobacter aquaticus</name>
    <dbReference type="NCBI Taxonomy" id="490185"/>
    <lineage>
        <taxon>Bacteria</taxon>
        <taxon>Pseudomonadati</taxon>
        <taxon>Pseudomonadota</taxon>
        <taxon>Alphaproteobacteria</taxon>
        <taxon>Rhodobacterales</taxon>
        <taxon>Paracoccaceae</taxon>
        <taxon>Gemmobacter</taxon>
    </lineage>
</organism>
<evidence type="ECO:0000313" key="5">
    <source>
        <dbReference type="Proteomes" id="UP000598196"/>
    </source>
</evidence>
<evidence type="ECO:0000256" key="1">
    <source>
        <dbReference type="ARBA" id="ARBA00022988"/>
    </source>
</evidence>
<dbReference type="Pfam" id="PF01730">
    <property type="entry name" value="UreF"/>
    <property type="match status" value="1"/>
</dbReference>
<dbReference type="HAMAP" id="MF_01385">
    <property type="entry name" value="UreF"/>
    <property type="match status" value="1"/>
</dbReference>
<keyword evidence="1 3" id="KW-0996">Nickel insertion</keyword>
<dbReference type="PANTHER" id="PTHR33620:SF1">
    <property type="entry name" value="UREASE ACCESSORY PROTEIN F"/>
    <property type="match status" value="1"/>
</dbReference>
<reference evidence="4 5" key="1">
    <citation type="journal article" date="2014" name="Int. J. Syst. Evol. Microbiol.">
        <title>Complete genome sequence of Corynebacterium casei LMG S-19264T (=DSM 44701T), isolated from a smear-ripened cheese.</title>
        <authorList>
            <consortium name="US DOE Joint Genome Institute (JGI-PGF)"/>
            <person name="Walter F."/>
            <person name="Albersmeier A."/>
            <person name="Kalinowski J."/>
            <person name="Ruckert C."/>
        </authorList>
    </citation>
    <scope>NUCLEOTIDE SEQUENCE [LARGE SCALE GENOMIC DNA]</scope>
    <source>
        <strain evidence="4 5">CGMCC 1.7029</strain>
    </source>
</reference>
<dbReference type="Proteomes" id="UP000598196">
    <property type="component" value="Unassembled WGS sequence"/>
</dbReference>
<dbReference type="AlphaFoldDB" id="A0A917YLF3"/>
<keyword evidence="5" id="KW-1185">Reference proteome</keyword>
<proteinExistence type="inferred from homology"/>
<dbReference type="InterPro" id="IPR002639">
    <property type="entry name" value="UreF"/>
</dbReference>
<comment type="subunit">
    <text evidence="3">UreD, UreF and UreG form a complex that acts as a GTP-hydrolysis-dependent molecular chaperone, activating the urease apoprotein by helping to assemble the nickel containing metallocenter of UreC. The UreE protein probably delivers the nickel.</text>
</comment>